<organism evidence="1 2">
    <name type="scientific">Nocardia rhamnosiphila</name>
    <dbReference type="NCBI Taxonomy" id="426716"/>
    <lineage>
        <taxon>Bacteria</taxon>
        <taxon>Bacillati</taxon>
        <taxon>Actinomycetota</taxon>
        <taxon>Actinomycetes</taxon>
        <taxon>Mycobacteriales</taxon>
        <taxon>Nocardiaceae</taxon>
        <taxon>Nocardia</taxon>
    </lineage>
</organism>
<dbReference type="Gene3D" id="3.80.10.10">
    <property type="entry name" value="Ribonuclease Inhibitor"/>
    <property type="match status" value="1"/>
</dbReference>
<reference evidence="1 2" key="1">
    <citation type="submission" date="2024-06" db="EMBL/GenBank/DDBJ databases">
        <title>The Natural Products Discovery Center: Release of the First 8490 Sequenced Strains for Exploring Actinobacteria Biosynthetic Diversity.</title>
        <authorList>
            <person name="Kalkreuter E."/>
            <person name="Kautsar S.A."/>
            <person name="Yang D."/>
            <person name="Bader C.D."/>
            <person name="Teijaro C.N."/>
            <person name="Fluegel L."/>
            <person name="Davis C.M."/>
            <person name="Simpson J.R."/>
            <person name="Lauterbach L."/>
            <person name="Steele A.D."/>
            <person name="Gui C."/>
            <person name="Meng S."/>
            <person name="Li G."/>
            <person name="Viehrig K."/>
            <person name="Ye F."/>
            <person name="Su P."/>
            <person name="Kiefer A.F."/>
            <person name="Nichols A."/>
            <person name="Cepeda A.J."/>
            <person name="Yan W."/>
            <person name="Fan B."/>
            <person name="Jiang Y."/>
            <person name="Adhikari A."/>
            <person name="Zheng C.-J."/>
            <person name="Schuster L."/>
            <person name="Cowan T.M."/>
            <person name="Smanski M.J."/>
            <person name="Chevrette M.G."/>
            <person name="De Carvalho L.P.S."/>
            <person name="Shen B."/>
        </authorList>
    </citation>
    <scope>NUCLEOTIDE SEQUENCE [LARGE SCALE GENOMIC DNA]</scope>
    <source>
        <strain evidence="1 2">NPDC019708</strain>
    </source>
</reference>
<evidence type="ECO:0000313" key="1">
    <source>
        <dbReference type="EMBL" id="MEU1952311.1"/>
    </source>
</evidence>
<evidence type="ECO:0000313" key="2">
    <source>
        <dbReference type="Proteomes" id="UP001550628"/>
    </source>
</evidence>
<accession>A0ABV2WN53</accession>
<dbReference type="NCBIfam" id="NF038076">
    <property type="entry name" value="fam_STM4015"/>
    <property type="match status" value="1"/>
</dbReference>
<dbReference type="InterPro" id="IPR047722">
    <property type="entry name" value="STM4015-like"/>
</dbReference>
<comment type="caution">
    <text evidence="1">The sequence shown here is derived from an EMBL/GenBank/DDBJ whole genome shotgun (WGS) entry which is preliminary data.</text>
</comment>
<protein>
    <submittedName>
        <fullName evidence="1">STM4015 family protein</fullName>
    </submittedName>
</protein>
<sequence length="327" mass="35917">MINDDHLSEFGGLPVFDFPERLVAPEHADATSFDHPAVDSVAWRVGRIGWDSEASWADLFDRFLDLVDTTRVRAFVVGSWVDIEEDSAEPVDAVIERLVAARDRFPALRALFLGDITQEENEISWICQGRVTDLLDAFPELTEFVVRGSEELSFPAVRHERLEKLTIQTGGLPATVVRGVAAGDFPALTHLELWLGTPNYNGDAEVADLAPVLAGDRLPSLRHLGLRNSEIQDDICAALAAAPVVARLESLDLSLGILTDAGAAALLGGQPLTHLERLDLHHNYLSEEIRDRLRDTLSPKVRLDLDSGGAETHAHNGEVWRYVSIGE</sequence>
<keyword evidence="2" id="KW-1185">Reference proteome</keyword>
<name>A0ABV2WN53_9NOCA</name>
<gene>
    <name evidence="1" type="ORF">ABZ510_10655</name>
</gene>
<dbReference type="SUPFAM" id="SSF52047">
    <property type="entry name" value="RNI-like"/>
    <property type="match status" value="1"/>
</dbReference>
<proteinExistence type="predicted"/>
<dbReference type="InterPro" id="IPR032675">
    <property type="entry name" value="LRR_dom_sf"/>
</dbReference>
<dbReference type="Proteomes" id="UP001550628">
    <property type="component" value="Unassembled WGS sequence"/>
</dbReference>
<dbReference type="EMBL" id="JBEYBF010000005">
    <property type="protein sequence ID" value="MEU1952311.1"/>
    <property type="molecule type" value="Genomic_DNA"/>
</dbReference>
<dbReference type="RefSeq" id="WP_356956962.1">
    <property type="nucleotide sequence ID" value="NZ_JBEYBD010000007.1"/>
</dbReference>